<evidence type="ECO:0000256" key="5">
    <source>
        <dbReference type="ARBA" id="ARBA00023136"/>
    </source>
</evidence>
<keyword evidence="5 6" id="KW-0472">Membrane</keyword>
<keyword evidence="3 6" id="KW-0812">Transmembrane</keyword>
<dbReference type="GO" id="GO:0016020">
    <property type="term" value="C:membrane"/>
    <property type="evidence" value="ECO:0007669"/>
    <property type="project" value="UniProtKB-SubCell"/>
</dbReference>
<evidence type="ECO:0000256" key="3">
    <source>
        <dbReference type="ARBA" id="ARBA00022692"/>
    </source>
</evidence>
<dbReference type="Proteomes" id="UP000682134">
    <property type="component" value="Unassembled WGS sequence"/>
</dbReference>
<feature type="transmembrane region" description="Helical" evidence="6">
    <location>
        <begin position="116"/>
        <end position="135"/>
    </location>
</feature>
<dbReference type="RefSeq" id="WP_209405060.1">
    <property type="nucleotide sequence ID" value="NZ_JAGIYQ010000005.1"/>
</dbReference>
<comment type="subcellular location">
    <subcellularLocation>
        <location evidence="1">Membrane</location>
        <topology evidence="1">Multi-pass membrane protein</topology>
    </subcellularLocation>
</comment>
<dbReference type="GO" id="GO:0055085">
    <property type="term" value="P:transmembrane transport"/>
    <property type="evidence" value="ECO:0007669"/>
    <property type="project" value="InterPro"/>
</dbReference>
<organism evidence="7 8">
    <name type="scientific">Gottfriedia endophytica</name>
    <dbReference type="NCBI Taxonomy" id="2820819"/>
    <lineage>
        <taxon>Bacteria</taxon>
        <taxon>Bacillati</taxon>
        <taxon>Bacillota</taxon>
        <taxon>Bacilli</taxon>
        <taxon>Bacillales</taxon>
        <taxon>Bacillaceae</taxon>
        <taxon>Gottfriedia</taxon>
    </lineage>
</organism>
<evidence type="ECO:0000256" key="2">
    <source>
        <dbReference type="ARBA" id="ARBA00022448"/>
    </source>
</evidence>
<evidence type="ECO:0000313" key="7">
    <source>
        <dbReference type="EMBL" id="MBP0725472.1"/>
    </source>
</evidence>
<sequence length="332" mass="37997">MIKFILTKKRLILGILYFISLILLSFFYSFYLKDHIPPIKRFYRDSLGVLHSVPYSPTQFPPFGTDRGGVNLFWKVIEGAKYTIGVVLIVSVFQILFSTILGVALSNSFVLIRKTFANFAQIFYYIPTVLIISFLPMASYEWGGVHQFLAIIEKQLIILIGVAIPALSLYVANEIDVIMKKEFIVSASILGGSKFFIFRKHVWPNIKGKVFLLFFQQCSQVMILLTQLGIFNIFIGGGRITNDPLMGTNSVYSFSNEWAGLMGANRIELFIAPWIVLAPLFMFAISIFMMNMIYKQMEELMGETKIKVKVEKKEKEKVKQIDKNWFEIAKHG</sequence>
<feature type="transmembrane region" description="Helical" evidence="6">
    <location>
        <begin position="271"/>
        <end position="294"/>
    </location>
</feature>
<evidence type="ECO:0000313" key="8">
    <source>
        <dbReference type="Proteomes" id="UP000682134"/>
    </source>
</evidence>
<protein>
    <recommendedName>
        <fullName evidence="9">ABC transmembrane type-1 domain-containing protein</fullName>
    </recommendedName>
</protein>
<feature type="transmembrane region" description="Helical" evidence="6">
    <location>
        <begin position="82"/>
        <end position="104"/>
    </location>
</feature>
<evidence type="ECO:0000256" key="4">
    <source>
        <dbReference type="ARBA" id="ARBA00022989"/>
    </source>
</evidence>
<dbReference type="SUPFAM" id="SSF161098">
    <property type="entry name" value="MetI-like"/>
    <property type="match status" value="1"/>
</dbReference>
<keyword evidence="2" id="KW-0813">Transport</keyword>
<accession>A0A940NJT2</accession>
<dbReference type="PANTHER" id="PTHR43839:SF3">
    <property type="entry name" value="OLIGOPEPTIDE ABC TRANSPORTER, PERMEASE PROTEIN"/>
    <property type="match status" value="1"/>
</dbReference>
<feature type="transmembrane region" description="Helical" evidence="6">
    <location>
        <begin position="12"/>
        <end position="31"/>
    </location>
</feature>
<reference evidence="7" key="1">
    <citation type="submission" date="2021-04" db="EMBL/GenBank/DDBJ databases">
        <title>Genome seq and assembly of Bacillus sp.</title>
        <authorList>
            <person name="Chhetri G."/>
        </authorList>
    </citation>
    <scope>NUCLEOTIDE SEQUENCE</scope>
    <source>
        <strain evidence="7">RG28</strain>
    </source>
</reference>
<dbReference type="PANTHER" id="PTHR43839">
    <property type="entry name" value="OPPC IN A BINDING PROTEIN-DEPENDENT TRANSPORT SYSTEM"/>
    <property type="match status" value="1"/>
</dbReference>
<comment type="caution">
    <text evidence="7">The sequence shown here is derived from an EMBL/GenBank/DDBJ whole genome shotgun (WGS) entry which is preliminary data.</text>
</comment>
<dbReference type="AlphaFoldDB" id="A0A940NJT2"/>
<gene>
    <name evidence="7" type="ORF">J5Y03_09750</name>
</gene>
<dbReference type="InterPro" id="IPR000515">
    <property type="entry name" value="MetI-like"/>
</dbReference>
<evidence type="ECO:0000256" key="6">
    <source>
        <dbReference type="SAM" id="Phobius"/>
    </source>
</evidence>
<evidence type="ECO:0000256" key="1">
    <source>
        <dbReference type="ARBA" id="ARBA00004141"/>
    </source>
</evidence>
<dbReference type="Gene3D" id="1.10.3720.10">
    <property type="entry name" value="MetI-like"/>
    <property type="match status" value="1"/>
</dbReference>
<name>A0A940NJT2_9BACI</name>
<dbReference type="EMBL" id="JAGIYQ010000005">
    <property type="protein sequence ID" value="MBP0725472.1"/>
    <property type="molecule type" value="Genomic_DNA"/>
</dbReference>
<keyword evidence="8" id="KW-1185">Reference proteome</keyword>
<dbReference type="CDD" id="cd06261">
    <property type="entry name" value="TM_PBP2"/>
    <property type="match status" value="1"/>
</dbReference>
<dbReference type="InterPro" id="IPR035906">
    <property type="entry name" value="MetI-like_sf"/>
</dbReference>
<proteinExistence type="predicted"/>
<keyword evidence="4 6" id="KW-1133">Transmembrane helix</keyword>
<feature type="transmembrane region" description="Helical" evidence="6">
    <location>
        <begin position="155"/>
        <end position="172"/>
    </location>
</feature>
<evidence type="ECO:0008006" key="9">
    <source>
        <dbReference type="Google" id="ProtNLM"/>
    </source>
</evidence>
<feature type="transmembrane region" description="Helical" evidence="6">
    <location>
        <begin position="210"/>
        <end position="235"/>
    </location>
</feature>